<name>A0AAD6UUQ3_9AGAR</name>
<proteinExistence type="inferred from homology"/>
<dbReference type="GO" id="GO:0044772">
    <property type="term" value="P:mitotic cell cycle phase transition"/>
    <property type="evidence" value="ECO:0007669"/>
    <property type="project" value="InterPro"/>
</dbReference>
<evidence type="ECO:0000313" key="8">
    <source>
        <dbReference type="EMBL" id="KAJ7194935.1"/>
    </source>
</evidence>
<accession>A0AAD6UUQ3</accession>
<dbReference type="SMART" id="SM01332">
    <property type="entry name" value="Cyclin_C"/>
    <property type="match status" value="1"/>
</dbReference>
<feature type="domain" description="Cyclin C-terminal" evidence="7">
    <location>
        <begin position="205"/>
        <end position="319"/>
    </location>
</feature>
<dbReference type="SUPFAM" id="SSF47954">
    <property type="entry name" value="Cyclin-like"/>
    <property type="match status" value="2"/>
</dbReference>
<reference evidence="8" key="1">
    <citation type="submission" date="2023-03" db="EMBL/GenBank/DDBJ databases">
        <title>Massive genome expansion in bonnet fungi (Mycena s.s.) driven by repeated elements and novel gene families across ecological guilds.</title>
        <authorList>
            <consortium name="Lawrence Berkeley National Laboratory"/>
            <person name="Harder C.B."/>
            <person name="Miyauchi S."/>
            <person name="Viragh M."/>
            <person name="Kuo A."/>
            <person name="Thoen E."/>
            <person name="Andreopoulos B."/>
            <person name="Lu D."/>
            <person name="Skrede I."/>
            <person name="Drula E."/>
            <person name="Henrissat B."/>
            <person name="Morin E."/>
            <person name="Kohler A."/>
            <person name="Barry K."/>
            <person name="LaButti K."/>
            <person name="Morin E."/>
            <person name="Salamov A."/>
            <person name="Lipzen A."/>
            <person name="Mereny Z."/>
            <person name="Hegedus B."/>
            <person name="Baldrian P."/>
            <person name="Stursova M."/>
            <person name="Weitz H."/>
            <person name="Taylor A."/>
            <person name="Grigoriev I.V."/>
            <person name="Nagy L.G."/>
            <person name="Martin F."/>
            <person name="Kauserud H."/>
        </authorList>
    </citation>
    <scope>NUCLEOTIDE SEQUENCE</scope>
    <source>
        <strain evidence="8">9144</strain>
    </source>
</reference>
<evidence type="ECO:0000256" key="3">
    <source>
        <dbReference type="ARBA" id="ARBA00023306"/>
    </source>
</evidence>
<evidence type="ECO:0000259" key="6">
    <source>
        <dbReference type="SMART" id="SM00385"/>
    </source>
</evidence>
<gene>
    <name evidence="8" type="ORF">GGX14DRAFT_677667</name>
</gene>
<evidence type="ECO:0000259" key="7">
    <source>
        <dbReference type="SMART" id="SM01332"/>
    </source>
</evidence>
<dbReference type="InterPro" id="IPR046965">
    <property type="entry name" value="Cyclin_A/B-like"/>
</dbReference>
<evidence type="ECO:0000256" key="4">
    <source>
        <dbReference type="RuleBase" id="RU000383"/>
    </source>
</evidence>
<organism evidence="8 9">
    <name type="scientific">Mycena pura</name>
    <dbReference type="NCBI Taxonomy" id="153505"/>
    <lineage>
        <taxon>Eukaryota</taxon>
        <taxon>Fungi</taxon>
        <taxon>Dikarya</taxon>
        <taxon>Basidiomycota</taxon>
        <taxon>Agaricomycotina</taxon>
        <taxon>Agaricomycetes</taxon>
        <taxon>Agaricomycetidae</taxon>
        <taxon>Agaricales</taxon>
        <taxon>Marasmiineae</taxon>
        <taxon>Mycenaceae</taxon>
        <taxon>Mycena</taxon>
    </lineage>
</organism>
<feature type="domain" description="Cyclin-like" evidence="6">
    <location>
        <begin position="112"/>
        <end position="196"/>
    </location>
</feature>
<keyword evidence="1" id="KW-0132">Cell division</keyword>
<evidence type="ECO:0000256" key="2">
    <source>
        <dbReference type="ARBA" id="ARBA00023127"/>
    </source>
</evidence>
<sequence>VLQREKQVHEDGPSPKRQRTSSVEPEDVQAETEVAAELNLLTDDEEEVEADPDGDDWQDLDAADFDDPTMASEYVVDIQGYLREAELTTMPNPKYMANQPELNWGMRGLLNEWLLQVQSRFHLLPETYFLCVNLIDRFLSTRIVSTKKLQLVGMACLLIASKYEETVTPSIKHFVNLSDGAATEDDMRTAEQHILRSLEWDLRFPNPMHFLRRISKADEYAPHTRMLGKYLAEIACMEYRLLAVPPSMLAAAAMWLARLALGQPDWTPTLAHYAMYAESALLPAASVMLRYVLQPIRHENFYKKYAGKRNLKVSIFMRQWALARWEEGAKIDLAADLSDLKREIRMQGPPVPQTEQPDDA</sequence>
<feature type="region of interest" description="Disordered" evidence="5">
    <location>
        <begin position="1"/>
        <end position="58"/>
    </location>
</feature>
<feature type="non-terminal residue" evidence="8">
    <location>
        <position position="360"/>
    </location>
</feature>
<feature type="compositionally biased region" description="Basic and acidic residues" evidence="5">
    <location>
        <begin position="1"/>
        <end position="14"/>
    </location>
</feature>
<feature type="compositionally biased region" description="Acidic residues" evidence="5">
    <location>
        <begin position="42"/>
        <end position="58"/>
    </location>
</feature>
<feature type="domain" description="Cyclin-like" evidence="6">
    <location>
        <begin position="209"/>
        <end position="290"/>
    </location>
</feature>
<dbReference type="InterPro" id="IPR013763">
    <property type="entry name" value="Cyclin-like_dom"/>
</dbReference>
<evidence type="ECO:0000256" key="1">
    <source>
        <dbReference type="ARBA" id="ARBA00022618"/>
    </source>
</evidence>
<dbReference type="PIRSF" id="PIRSF001771">
    <property type="entry name" value="Cyclin_A_B_D_E"/>
    <property type="match status" value="1"/>
</dbReference>
<dbReference type="PANTHER" id="PTHR10177">
    <property type="entry name" value="CYCLINS"/>
    <property type="match status" value="1"/>
</dbReference>
<dbReference type="Proteomes" id="UP001219525">
    <property type="component" value="Unassembled WGS sequence"/>
</dbReference>
<dbReference type="Pfam" id="PF00134">
    <property type="entry name" value="Cyclin_N"/>
    <property type="match status" value="1"/>
</dbReference>
<dbReference type="AlphaFoldDB" id="A0AAD6UUQ3"/>
<keyword evidence="2 4" id="KW-0195">Cyclin</keyword>
<dbReference type="GO" id="GO:0051301">
    <property type="term" value="P:cell division"/>
    <property type="evidence" value="ECO:0007669"/>
    <property type="project" value="UniProtKB-KW"/>
</dbReference>
<dbReference type="InterPro" id="IPR048258">
    <property type="entry name" value="Cyclins_cyclin-box"/>
</dbReference>
<dbReference type="InterPro" id="IPR006671">
    <property type="entry name" value="Cyclin_N"/>
</dbReference>
<dbReference type="Pfam" id="PF02984">
    <property type="entry name" value="Cyclin_C"/>
    <property type="match status" value="1"/>
</dbReference>
<comment type="caution">
    <text evidence="8">The sequence shown here is derived from an EMBL/GenBank/DDBJ whole genome shotgun (WGS) entry which is preliminary data.</text>
</comment>
<keyword evidence="3" id="KW-0131">Cell cycle</keyword>
<evidence type="ECO:0000256" key="5">
    <source>
        <dbReference type="SAM" id="MobiDB-lite"/>
    </source>
</evidence>
<evidence type="ECO:0000313" key="9">
    <source>
        <dbReference type="Proteomes" id="UP001219525"/>
    </source>
</evidence>
<comment type="similarity">
    <text evidence="4">Belongs to the cyclin family.</text>
</comment>
<protein>
    <submittedName>
        <fullName evidence="8">A/B/D/E cyclin</fullName>
    </submittedName>
</protein>
<dbReference type="Gene3D" id="1.10.472.10">
    <property type="entry name" value="Cyclin-like"/>
    <property type="match status" value="2"/>
</dbReference>
<dbReference type="EMBL" id="JARJCW010000094">
    <property type="protein sequence ID" value="KAJ7194935.1"/>
    <property type="molecule type" value="Genomic_DNA"/>
</dbReference>
<keyword evidence="9" id="KW-1185">Reference proteome</keyword>
<dbReference type="FunFam" id="1.10.472.10:FF:000001">
    <property type="entry name" value="G2/mitotic-specific cyclin"/>
    <property type="match status" value="1"/>
</dbReference>
<dbReference type="InterPro" id="IPR036915">
    <property type="entry name" value="Cyclin-like_sf"/>
</dbReference>
<dbReference type="GO" id="GO:0016538">
    <property type="term" value="F:cyclin-dependent protein serine/threonine kinase regulator activity"/>
    <property type="evidence" value="ECO:0007669"/>
    <property type="project" value="InterPro"/>
</dbReference>
<dbReference type="InterPro" id="IPR004367">
    <property type="entry name" value="Cyclin_C-dom"/>
</dbReference>
<dbReference type="PROSITE" id="PS00292">
    <property type="entry name" value="CYCLINS"/>
    <property type="match status" value="1"/>
</dbReference>
<dbReference type="InterPro" id="IPR039361">
    <property type="entry name" value="Cyclin"/>
</dbReference>
<dbReference type="SMART" id="SM00385">
    <property type="entry name" value="CYCLIN"/>
    <property type="match status" value="2"/>
</dbReference>